<evidence type="ECO:0000313" key="2">
    <source>
        <dbReference type="Proteomes" id="UP000316196"/>
    </source>
</evidence>
<keyword evidence="2" id="KW-1185">Reference proteome</keyword>
<reference evidence="1 2" key="1">
    <citation type="submission" date="2019-06" db="EMBL/GenBank/DDBJ databases">
        <title>Sequencing the genomes of 1000 actinobacteria strains.</title>
        <authorList>
            <person name="Klenk H.-P."/>
        </authorList>
    </citation>
    <scope>NUCLEOTIDE SEQUENCE [LARGE SCALE GENOMIC DNA]</scope>
    <source>
        <strain evidence="1 2">DSM 8251</strain>
    </source>
</reference>
<name>A0A542ZQD4_9ACTN</name>
<evidence type="ECO:0000313" key="1">
    <source>
        <dbReference type="EMBL" id="TQL62537.1"/>
    </source>
</evidence>
<dbReference type="Proteomes" id="UP000316196">
    <property type="component" value="Unassembled WGS sequence"/>
</dbReference>
<organism evidence="1 2">
    <name type="scientific">Propioniferax innocua</name>
    <dbReference type="NCBI Taxonomy" id="1753"/>
    <lineage>
        <taxon>Bacteria</taxon>
        <taxon>Bacillati</taxon>
        <taxon>Actinomycetota</taxon>
        <taxon>Actinomycetes</taxon>
        <taxon>Propionibacteriales</taxon>
        <taxon>Propionibacteriaceae</taxon>
        <taxon>Propioniferax</taxon>
    </lineage>
</organism>
<dbReference type="AlphaFoldDB" id="A0A542ZQD4"/>
<comment type="caution">
    <text evidence="1">The sequence shown here is derived from an EMBL/GenBank/DDBJ whole genome shotgun (WGS) entry which is preliminary data.</text>
</comment>
<gene>
    <name evidence="1" type="ORF">FB460_0315</name>
</gene>
<protein>
    <submittedName>
        <fullName evidence="1">Uncharacterized protein</fullName>
    </submittedName>
</protein>
<sequence>MEDGDDAYLISDSVVEIRYSPGLGPLDPPIQIRGSVQDWQDLADGYDDDVEGLFFVHLDETIASASFEGSARVIAVGNSGFVPLHEDGRPMWARRNTPPQT</sequence>
<dbReference type="RefSeq" id="WP_142092366.1">
    <property type="nucleotide sequence ID" value="NZ_BAAAMD010000003.1"/>
</dbReference>
<dbReference type="EMBL" id="VFOR01000001">
    <property type="protein sequence ID" value="TQL62537.1"/>
    <property type="molecule type" value="Genomic_DNA"/>
</dbReference>
<accession>A0A542ZQD4</accession>
<proteinExistence type="predicted"/>